<dbReference type="EMBL" id="JAACJM010000096">
    <property type="protein sequence ID" value="KAF5347168.1"/>
    <property type="molecule type" value="Genomic_DNA"/>
</dbReference>
<dbReference type="SUPFAM" id="SSF54495">
    <property type="entry name" value="UBC-like"/>
    <property type="match status" value="1"/>
</dbReference>
<gene>
    <name evidence="3" type="ORF">D9758_011034</name>
</gene>
<proteinExistence type="predicted"/>
<name>A0A8H5CU88_9AGAR</name>
<feature type="compositionally biased region" description="Pro residues" evidence="2">
    <location>
        <begin position="246"/>
        <end position="258"/>
    </location>
</feature>
<dbReference type="AlphaFoldDB" id="A0A8H5CU88"/>
<reference evidence="3 4" key="1">
    <citation type="journal article" date="2020" name="ISME J.">
        <title>Uncovering the hidden diversity of litter-decomposition mechanisms in mushroom-forming fungi.</title>
        <authorList>
            <person name="Floudas D."/>
            <person name="Bentzer J."/>
            <person name="Ahren D."/>
            <person name="Johansson T."/>
            <person name="Persson P."/>
            <person name="Tunlid A."/>
        </authorList>
    </citation>
    <scope>NUCLEOTIDE SEQUENCE [LARGE SCALE GENOMIC DNA]</scope>
    <source>
        <strain evidence="3 4">CBS 291.85</strain>
    </source>
</reference>
<organism evidence="3 4">
    <name type="scientific">Tetrapyrgos nigripes</name>
    <dbReference type="NCBI Taxonomy" id="182062"/>
    <lineage>
        <taxon>Eukaryota</taxon>
        <taxon>Fungi</taxon>
        <taxon>Dikarya</taxon>
        <taxon>Basidiomycota</taxon>
        <taxon>Agaricomycotina</taxon>
        <taxon>Agaricomycetes</taxon>
        <taxon>Agaricomycetidae</taxon>
        <taxon>Agaricales</taxon>
        <taxon>Marasmiineae</taxon>
        <taxon>Marasmiaceae</taxon>
        <taxon>Tetrapyrgos</taxon>
    </lineage>
</organism>
<feature type="compositionally biased region" description="Low complexity" evidence="2">
    <location>
        <begin position="233"/>
        <end position="245"/>
    </location>
</feature>
<feature type="coiled-coil region" evidence="1">
    <location>
        <begin position="19"/>
        <end position="46"/>
    </location>
</feature>
<feature type="region of interest" description="Disordered" evidence="2">
    <location>
        <begin position="222"/>
        <end position="258"/>
    </location>
</feature>
<comment type="caution">
    <text evidence="3">The sequence shown here is derived from an EMBL/GenBank/DDBJ whole genome shotgun (WGS) entry which is preliminary data.</text>
</comment>
<protein>
    <submittedName>
        <fullName evidence="3">Uncharacterized protein</fullName>
    </submittedName>
</protein>
<evidence type="ECO:0000313" key="4">
    <source>
        <dbReference type="Proteomes" id="UP000559256"/>
    </source>
</evidence>
<accession>A0A8H5CU88</accession>
<evidence type="ECO:0000313" key="3">
    <source>
        <dbReference type="EMBL" id="KAF5347168.1"/>
    </source>
</evidence>
<dbReference type="InterPro" id="IPR016135">
    <property type="entry name" value="UBQ-conjugating_enzyme/RWD"/>
</dbReference>
<keyword evidence="1" id="KW-0175">Coiled coil</keyword>
<sequence>MLRKKVNVKIKLQAKARSRALVQNECATLRMELEALRTEVGRLLDKRARLLSGMDHEHQQFDEWWKWKGALISSVCSDLCLELGVRCFYGNADHCSTTVGVVQSGVGTAMSLVHEAINDGNMDIIRNHFKVVSAVLDVLFMTMNHVSDSSKATIGIVSDAEECFMKHFTSITVSPVEEKNGLYLVPFAFPHALPIYFPQIPSVTSIYRPVINPASTTVSLDNVVEDPSPPVSDPASTSLLSLVPPVVEPPTDPPEVLN</sequence>
<dbReference type="Proteomes" id="UP000559256">
    <property type="component" value="Unassembled WGS sequence"/>
</dbReference>
<evidence type="ECO:0000256" key="2">
    <source>
        <dbReference type="SAM" id="MobiDB-lite"/>
    </source>
</evidence>
<evidence type="ECO:0000256" key="1">
    <source>
        <dbReference type="SAM" id="Coils"/>
    </source>
</evidence>
<keyword evidence="4" id="KW-1185">Reference proteome</keyword>